<proteinExistence type="predicted"/>
<reference evidence="2" key="1">
    <citation type="submission" date="2017-08" db="EMBL/GenBank/DDBJ databases">
        <title>A dynamic microbial community with high functional redundancy inhabits the cold, oxic subseafloor aquifer.</title>
        <authorList>
            <person name="Tully B.J."/>
            <person name="Wheat C.G."/>
            <person name="Glazer B.T."/>
            <person name="Huber J.A."/>
        </authorList>
    </citation>
    <scope>NUCLEOTIDE SEQUENCE [LARGE SCALE GENOMIC DNA]</scope>
</reference>
<comment type="caution">
    <text evidence="1">The sequence shown here is derived from an EMBL/GenBank/DDBJ whole genome shotgun (WGS) entry which is preliminary data.</text>
</comment>
<accession>A0A2A5CB32</accession>
<evidence type="ECO:0000313" key="1">
    <source>
        <dbReference type="EMBL" id="PCJ41094.1"/>
    </source>
</evidence>
<dbReference type="EMBL" id="NVWI01000006">
    <property type="protein sequence ID" value="PCJ41094.1"/>
    <property type="molecule type" value="Genomic_DNA"/>
</dbReference>
<dbReference type="Proteomes" id="UP000228987">
    <property type="component" value="Unassembled WGS sequence"/>
</dbReference>
<organism evidence="1 2">
    <name type="scientific">SAR86 cluster bacterium</name>
    <dbReference type="NCBI Taxonomy" id="2030880"/>
    <lineage>
        <taxon>Bacteria</taxon>
        <taxon>Pseudomonadati</taxon>
        <taxon>Pseudomonadota</taxon>
        <taxon>Gammaproteobacteria</taxon>
        <taxon>SAR86 cluster</taxon>
    </lineage>
</organism>
<sequence>MPEKKNQHLVPACYLRNFEADVSRMREKNPKFTGGIYVNNNKLTDKWKLKSVTHSTFTKPYFYNLPEDNPKKPVIEDYLSIVEGDYVKYSNQIINGDIDNENLSFMSYFVTLQFMRVESFIDENQHAWDKIAKWMDDFEGKENHKDVFKDIVKRGLISQDLGHVIHPHAVIIYNETNFPFITSDNPVVRRQINITDAIQLFPGIHLQKNDNESVEYPLLFMPISPTVAYVSCELIKPLGHCHYSMNDLSHMFFLNYYSIVNSYYKVFSSVIEPMKCERELAEYLANANQTLIKIYTKSKRFIIHGSIEENENCIITLKINDKQQIENIKNGEDIQLVEVIRNGRSIRGMRDCKVTAIDYDKGLITIEANFKF</sequence>
<protein>
    <recommendedName>
        <fullName evidence="3">DUF4238 domain-containing protein</fullName>
    </recommendedName>
</protein>
<evidence type="ECO:0008006" key="3">
    <source>
        <dbReference type="Google" id="ProtNLM"/>
    </source>
</evidence>
<name>A0A2A5CB32_9GAMM</name>
<dbReference type="AlphaFoldDB" id="A0A2A5CB32"/>
<gene>
    <name evidence="1" type="ORF">COA71_08585</name>
</gene>
<dbReference type="Pfam" id="PF14022">
    <property type="entry name" value="DUF4238"/>
    <property type="match status" value="1"/>
</dbReference>
<evidence type="ECO:0000313" key="2">
    <source>
        <dbReference type="Proteomes" id="UP000228987"/>
    </source>
</evidence>
<dbReference type="InterPro" id="IPR025332">
    <property type="entry name" value="DUF4238"/>
</dbReference>